<reference evidence="1" key="1">
    <citation type="journal article" date="2019" name="bioRxiv">
        <title>The Genome of the Zebra Mussel, Dreissena polymorpha: A Resource for Invasive Species Research.</title>
        <authorList>
            <person name="McCartney M.A."/>
            <person name="Auch B."/>
            <person name="Kono T."/>
            <person name="Mallez S."/>
            <person name="Zhang Y."/>
            <person name="Obille A."/>
            <person name="Becker A."/>
            <person name="Abrahante J.E."/>
            <person name="Garbe J."/>
            <person name="Badalamenti J.P."/>
            <person name="Herman A."/>
            <person name="Mangelson H."/>
            <person name="Liachko I."/>
            <person name="Sullivan S."/>
            <person name="Sone E.D."/>
            <person name="Koren S."/>
            <person name="Silverstein K.A.T."/>
            <person name="Beckman K.B."/>
            <person name="Gohl D.M."/>
        </authorList>
    </citation>
    <scope>NUCLEOTIDE SEQUENCE</scope>
    <source>
        <strain evidence="1">Duluth1</strain>
        <tissue evidence="1">Whole animal</tissue>
    </source>
</reference>
<protein>
    <submittedName>
        <fullName evidence="1">Uncharacterized protein</fullName>
    </submittedName>
</protein>
<gene>
    <name evidence="1" type="ORF">DPMN_105708</name>
</gene>
<dbReference type="Proteomes" id="UP000828390">
    <property type="component" value="Unassembled WGS sequence"/>
</dbReference>
<dbReference type="AlphaFoldDB" id="A0A9D4K3P7"/>
<evidence type="ECO:0000313" key="2">
    <source>
        <dbReference type="Proteomes" id="UP000828390"/>
    </source>
</evidence>
<dbReference type="EMBL" id="JAIWYP010000004">
    <property type="protein sequence ID" value="KAH3832421.1"/>
    <property type="molecule type" value="Genomic_DNA"/>
</dbReference>
<reference evidence="1" key="2">
    <citation type="submission" date="2020-11" db="EMBL/GenBank/DDBJ databases">
        <authorList>
            <person name="McCartney M.A."/>
            <person name="Auch B."/>
            <person name="Kono T."/>
            <person name="Mallez S."/>
            <person name="Becker A."/>
            <person name="Gohl D.M."/>
            <person name="Silverstein K.A.T."/>
            <person name="Koren S."/>
            <person name="Bechman K.B."/>
            <person name="Herman A."/>
            <person name="Abrahante J.E."/>
            <person name="Garbe J."/>
        </authorList>
    </citation>
    <scope>NUCLEOTIDE SEQUENCE</scope>
    <source>
        <strain evidence="1">Duluth1</strain>
        <tissue evidence="1">Whole animal</tissue>
    </source>
</reference>
<comment type="caution">
    <text evidence="1">The sequence shown here is derived from an EMBL/GenBank/DDBJ whole genome shotgun (WGS) entry which is preliminary data.</text>
</comment>
<keyword evidence="2" id="KW-1185">Reference proteome</keyword>
<accession>A0A9D4K3P7</accession>
<sequence length="68" mass="7587">MATYCSGHLQSAVRVLEDVKRRYHSKVKTVCGCRRAQGDRDLKVFANMLSGNIHNGLSNPHSHSVSDF</sequence>
<organism evidence="1 2">
    <name type="scientific">Dreissena polymorpha</name>
    <name type="common">Zebra mussel</name>
    <name type="synonym">Mytilus polymorpha</name>
    <dbReference type="NCBI Taxonomy" id="45954"/>
    <lineage>
        <taxon>Eukaryota</taxon>
        <taxon>Metazoa</taxon>
        <taxon>Spiralia</taxon>
        <taxon>Lophotrochozoa</taxon>
        <taxon>Mollusca</taxon>
        <taxon>Bivalvia</taxon>
        <taxon>Autobranchia</taxon>
        <taxon>Heteroconchia</taxon>
        <taxon>Euheterodonta</taxon>
        <taxon>Imparidentia</taxon>
        <taxon>Neoheterodontei</taxon>
        <taxon>Myida</taxon>
        <taxon>Dreissenoidea</taxon>
        <taxon>Dreissenidae</taxon>
        <taxon>Dreissena</taxon>
    </lineage>
</organism>
<name>A0A9D4K3P7_DREPO</name>
<proteinExistence type="predicted"/>
<evidence type="ECO:0000313" key="1">
    <source>
        <dbReference type="EMBL" id="KAH3832421.1"/>
    </source>
</evidence>